<dbReference type="SUPFAM" id="SSF53067">
    <property type="entry name" value="Actin-like ATPase domain"/>
    <property type="match status" value="1"/>
</dbReference>
<name>A0ABW1R571_9LACO</name>
<gene>
    <name evidence="2" type="ORF">ACFP3T_10140</name>
</gene>
<protein>
    <submittedName>
        <fullName evidence="2">ROK family protein</fullName>
    </submittedName>
</protein>
<keyword evidence="3" id="KW-1185">Reference proteome</keyword>
<comment type="caution">
    <text evidence="2">The sequence shown here is derived from an EMBL/GenBank/DDBJ whole genome shotgun (WGS) entry which is preliminary data.</text>
</comment>
<dbReference type="RefSeq" id="WP_223877270.1">
    <property type="nucleotide sequence ID" value="NZ_BJDK01000003.1"/>
</dbReference>
<dbReference type="InterPro" id="IPR043129">
    <property type="entry name" value="ATPase_NBD"/>
</dbReference>
<dbReference type="Pfam" id="PF00480">
    <property type="entry name" value="ROK"/>
    <property type="match status" value="1"/>
</dbReference>
<evidence type="ECO:0000313" key="3">
    <source>
        <dbReference type="Proteomes" id="UP001596253"/>
    </source>
</evidence>
<dbReference type="PANTHER" id="PTHR18964:SF170">
    <property type="entry name" value="SUGAR KINASE"/>
    <property type="match status" value="1"/>
</dbReference>
<comment type="similarity">
    <text evidence="1">Belongs to the ROK (NagC/XylR) family.</text>
</comment>
<proteinExistence type="inferred from homology"/>
<dbReference type="CDD" id="cd24152">
    <property type="entry name" value="ASKHA_NBD_ROK-like"/>
    <property type="match status" value="1"/>
</dbReference>
<dbReference type="PANTHER" id="PTHR18964">
    <property type="entry name" value="ROK (REPRESSOR, ORF, KINASE) FAMILY"/>
    <property type="match status" value="1"/>
</dbReference>
<reference evidence="3" key="1">
    <citation type="journal article" date="2019" name="Int. J. Syst. Evol. Microbiol.">
        <title>The Global Catalogue of Microorganisms (GCM) 10K type strain sequencing project: providing services to taxonomists for standard genome sequencing and annotation.</title>
        <authorList>
            <consortium name="The Broad Institute Genomics Platform"/>
            <consortium name="The Broad Institute Genome Sequencing Center for Infectious Disease"/>
            <person name="Wu L."/>
            <person name="Ma J."/>
        </authorList>
    </citation>
    <scope>NUCLEOTIDE SEQUENCE [LARGE SCALE GENOMIC DNA]</scope>
    <source>
        <strain evidence="3">CCM 8932</strain>
    </source>
</reference>
<dbReference type="Proteomes" id="UP001596253">
    <property type="component" value="Unassembled WGS sequence"/>
</dbReference>
<organism evidence="2 3">
    <name type="scientific">Lactiplantibacillus dongliensis</name>
    <dbReference type="NCBI Taxonomy" id="2559919"/>
    <lineage>
        <taxon>Bacteria</taxon>
        <taxon>Bacillati</taxon>
        <taxon>Bacillota</taxon>
        <taxon>Bacilli</taxon>
        <taxon>Lactobacillales</taxon>
        <taxon>Lactobacillaceae</taxon>
        <taxon>Lactiplantibacillus</taxon>
    </lineage>
</organism>
<accession>A0ABW1R571</accession>
<dbReference type="InterPro" id="IPR000600">
    <property type="entry name" value="ROK"/>
</dbReference>
<dbReference type="EMBL" id="JBHSSD010000042">
    <property type="protein sequence ID" value="MFC6165029.1"/>
    <property type="molecule type" value="Genomic_DNA"/>
</dbReference>
<dbReference type="Gene3D" id="3.30.420.40">
    <property type="match status" value="2"/>
</dbReference>
<evidence type="ECO:0000256" key="1">
    <source>
        <dbReference type="ARBA" id="ARBA00006479"/>
    </source>
</evidence>
<evidence type="ECO:0000313" key="2">
    <source>
        <dbReference type="EMBL" id="MFC6165029.1"/>
    </source>
</evidence>
<sequence>MAIKNYLAIDIGGTFLKYALIRADGQIIIKGSHPTAKHGQEPFVAQVVDLIQRHQDQISGVGFSLPGVVDAQAGKVISSAVLPFLEGSNFVNLIQAFFPRLAITIENDGDAAALAERWLGNLAGIDNGAILVLGSGVGAAVFINGRLFQGSHFVAGEPSFMFIDRTEGITPASTAANLSAVGMVNQIGEKLNLIDPTDGYAVFRAISERQEVAIKIFRQFCQEVAVVIFNMQSILDLERIIIGGGISAQPLVAQQIRHEFVQLKQVTPLAARTIVTPEIMNARLQNGANLIGAVYRLSQMSR</sequence>